<dbReference type="InterPro" id="IPR012340">
    <property type="entry name" value="NA-bd_OB-fold"/>
</dbReference>
<dbReference type="AlphaFoldDB" id="A0A426Z6G0"/>
<accession>A0A426Z6G0</accession>
<dbReference type="Proteomes" id="UP000287651">
    <property type="component" value="Unassembled WGS sequence"/>
</dbReference>
<proteinExistence type="predicted"/>
<dbReference type="PROSITE" id="PS51857">
    <property type="entry name" value="CSD_2"/>
    <property type="match status" value="1"/>
</dbReference>
<dbReference type="PANTHER" id="PTHR46565:SF20">
    <property type="entry name" value="COLD SHOCK DOMAIN-CONTAINING PROTEIN 4"/>
    <property type="match status" value="1"/>
</dbReference>
<dbReference type="Pfam" id="PF00313">
    <property type="entry name" value="CSD"/>
    <property type="match status" value="1"/>
</dbReference>
<dbReference type="CDD" id="cd04458">
    <property type="entry name" value="CSP_CDS"/>
    <property type="match status" value="1"/>
</dbReference>
<evidence type="ECO:0000313" key="2">
    <source>
        <dbReference type="EMBL" id="RRT59580.1"/>
    </source>
</evidence>
<dbReference type="Gene3D" id="2.40.50.140">
    <property type="entry name" value="Nucleic acid-binding proteins"/>
    <property type="match status" value="1"/>
</dbReference>
<protein>
    <recommendedName>
        <fullName evidence="1">CSD domain-containing protein</fullName>
    </recommendedName>
</protein>
<dbReference type="InterPro" id="IPR011129">
    <property type="entry name" value="CSD"/>
</dbReference>
<evidence type="ECO:0000313" key="3">
    <source>
        <dbReference type="Proteomes" id="UP000287651"/>
    </source>
</evidence>
<name>A0A426Z6G0_ENSVE</name>
<dbReference type="PANTHER" id="PTHR46565">
    <property type="entry name" value="COLD SHOCK DOMAIN PROTEIN 2"/>
    <property type="match status" value="1"/>
</dbReference>
<dbReference type="SUPFAM" id="SSF50249">
    <property type="entry name" value="Nucleic acid-binding proteins"/>
    <property type="match status" value="1"/>
</dbReference>
<comment type="caution">
    <text evidence="2">The sequence shown here is derived from an EMBL/GenBank/DDBJ whole genome shotgun (WGS) entry which is preliminary data.</text>
</comment>
<dbReference type="GO" id="GO:0003676">
    <property type="term" value="F:nucleic acid binding"/>
    <property type="evidence" value="ECO:0007669"/>
    <property type="project" value="InterPro"/>
</dbReference>
<feature type="domain" description="CSD" evidence="1">
    <location>
        <begin position="7"/>
        <end position="73"/>
    </location>
</feature>
<dbReference type="EMBL" id="AMZH03008154">
    <property type="protein sequence ID" value="RRT59580.1"/>
    <property type="molecule type" value="Genomic_DNA"/>
</dbReference>
<evidence type="ECO:0000259" key="1">
    <source>
        <dbReference type="PROSITE" id="PS51857"/>
    </source>
</evidence>
<gene>
    <name evidence="2" type="ORF">B296_00045717</name>
</gene>
<sequence>MVLASCRSKGTVKWFNGTKGFGFVWPDDGGDDLFVHRYSIEDQVYRTFAESVRGLRGRRWTHQGRRRHRTWRI</sequence>
<dbReference type="PRINTS" id="PR00050">
    <property type="entry name" value="COLDSHOCK"/>
</dbReference>
<dbReference type="SMART" id="SM00357">
    <property type="entry name" value="CSP"/>
    <property type="match status" value="1"/>
</dbReference>
<organism evidence="2 3">
    <name type="scientific">Ensete ventricosum</name>
    <name type="common">Abyssinian banana</name>
    <name type="synonym">Musa ensete</name>
    <dbReference type="NCBI Taxonomy" id="4639"/>
    <lineage>
        <taxon>Eukaryota</taxon>
        <taxon>Viridiplantae</taxon>
        <taxon>Streptophyta</taxon>
        <taxon>Embryophyta</taxon>
        <taxon>Tracheophyta</taxon>
        <taxon>Spermatophyta</taxon>
        <taxon>Magnoliopsida</taxon>
        <taxon>Liliopsida</taxon>
        <taxon>Zingiberales</taxon>
        <taxon>Musaceae</taxon>
        <taxon>Ensete</taxon>
    </lineage>
</organism>
<dbReference type="InterPro" id="IPR002059">
    <property type="entry name" value="CSP_DNA-bd"/>
</dbReference>
<reference evidence="2 3" key="1">
    <citation type="journal article" date="2014" name="Agronomy (Basel)">
        <title>A Draft Genome Sequence for Ensete ventricosum, the Drought-Tolerant Tree Against Hunger.</title>
        <authorList>
            <person name="Harrison J."/>
            <person name="Moore K.A."/>
            <person name="Paszkiewicz K."/>
            <person name="Jones T."/>
            <person name="Grant M."/>
            <person name="Ambacheew D."/>
            <person name="Muzemil S."/>
            <person name="Studholme D.J."/>
        </authorList>
    </citation>
    <scope>NUCLEOTIDE SEQUENCE [LARGE SCALE GENOMIC DNA]</scope>
</reference>